<dbReference type="RefSeq" id="WP_220376828.1">
    <property type="nucleotide sequence ID" value="NZ_QTTN01000026.1"/>
</dbReference>
<dbReference type="EMBL" id="QTTN01000026">
    <property type="protein sequence ID" value="REE78544.1"/>
    <property type="molecule type" value="Genomic_DNA"/>
</dbReference>
<keyword evidence="3" id="KW-1185">Reference proteome</keyword>
<accession>A0A3D9RRE0</accession>
<dbReference type="SUPFAM" id="SSF52266">
    <property type="entry name" value="SGNH hydrolase"/>
    <property type="match status" value="1"/>
</dbReference>
<evidence type="ECO:0000313" key="3">
    <source>
        <dbReference type="Proteomes" id="UP000256304"/>
    </source>
</evidence>
<dbReference type="InterPro" id="IPR013830">
    <property type="entry name" value="SGNH_hydro"/>
</dbReference>
<dbReference type="Gene3D" id="3.40.50.1110">
    <property type="entry name" value="SGNH hydrolase"/>
    <property type="match status" value="1"/>
</dbReference>
<feature type="domain" description="SGNH hydrolase-type esterase" evidence="1">
    <location>
        <begin position="24"/>
        <end position="202"/>
    </location>
</feature>
<dbReference type="InterPro" id="IPR036514">
    <property type="entry name" value="SGNH_hydro_sf"/>
</dbReference>
<dbReference type="PANTHER" id="PTHR30383">
    <property type="entry name" value="THIOESTERASE 1/PROTEASE 1/LYSOPHOSPHOLIPASE L1"/>
    <property type="match status" value="1"/>
</dbReference>
<evidence type="ECO:0000313" key="2">
    <source>
        <dbReference type="EMBL" id="REE78544.1"/>
    </source>
</evidence>
<proteinExistence type="predicted"/>
<gene>
    <name evidence="2" type="ORF">A8990_12618</name>
</gene>
<dbReference type="InterPro" id="IPR051532">
    <property type="entry name" value="Ester_Hydrolysis_Enzymes"/>
</dbReference>
<comment type="caution">
    <text evidence="2">The sequence shown here is derived from an EMBL/GenBank/DDBJ whole genome shotgun (WGS) entry which is preliminary data.</text>
</comment>
<protein>
    <submittedName>
        <fullName evidence="2">Lysophospholipase L1-like esterase</fullName>
    </submittedName>
</protein>
<dbReference type="AlphaFoldDB" id="A0A3D9RRE0"/>
<dbReference type="Pfam" id="PF13472">
    <property type="entry name" value="Lipase_GDSL_2"/>
    <property type="match status" value="1"/>
</dbReference>
<dbReference type="GO" id="GO:0004622">
    <property type="term" value="F:phosphatidylcholine lysophospholipase activity"/>
    <property type="evidence" value="ECO:0007669"/>
    <property type="project" value="TreeGrafter"/>
</dbReference>
<organism evidence="2 3">
    <name type="scientific">Paenibacillus taihuensis</name>
    <dbReference type="NCBI Taxonomy" id="1156355"/>
    <lineage>
        <taxon>Bacteria</taxon>
        <taxon>Bacillati</taxon>
        <taxon>Bacillota</taxon>
        <taxon>Bacilli</taxon>
        <taxon>Bacillales</taxon>
        <taxon>Paenibacillaceae</taxon>
        <taxon>Paenibacillus</taxon>
    </lineage>
</organism>
<dbReference type="Proteomes" id="UP000256304">
    <property type="component" value="Unassembled WGS sequence"/>
</dbReference>
<name>A0A3D9RRE0_9BACL</name>
<sequence>MNHLKLNEYRMLNQHVKKGQILFVGSSLMEGFPIYEMQLTSNLGLDRVIYNRGIGGTTTSDLLQSMDICIFDLEPSKLFINIGSNDIGGSGENGYSKDALLMNYDNILNQIKSRLPLCEVFVMAYYPINAEADFGLDPSEKQSMFATRTNANILEANEAIEQLAKQHGFSFINVNEGLTDDTGNLKPEFTVEGIHLWPNAYRVILNNLSRYL</sequence>
<reference evidence="2 3" key="1">
    <citation type="submission" date="2018-08" db="EMBL/GenBank/DDBJ databases">
        <title>Genomic Encyclopedia of Type Strains, Phase III (KMG-III): the genomes of soil and plant-associated and newly described type strains.</title>
        <authorList>
            <person name="Whitman W."/>
        </authorList>
    </citation>
    <scope>NUCLEOTIDE SEQUENCE [LARGE SCALE GENOMIC DNA]</scope>
    <source>
        <strain evidence="2 3">CGMCC 1.10966</strain>
    </source>
</reference>
<evidence type="ECO:0000259" key="1">
    <source>
        <dbReference type="Pfam" id="PF13472"/>
    </source>
</evidence>
<dbReference type="PANTHER" id="PTHR30383:SF5">
    <property type="entry name" value="SGNH HYDROLASE-TYPE ESTERASE DOMAIN-CONTAINING PROTEIN"/>
    <property type="match status" value="1"/>
</dbReference>